<dbReference type="InterPro" id="IPR038765">
    <property type="entry name" value="Papain-like_cys_pep_sf"/>
</dbReference>
<dbReference type="PANTHER" id="PTHR47053">
    <property type="entry name" value="MUREIN DD-ENDOPEPTIDASE MEPH-RELATED"/>
    <property type="match status" value="1"/>
</dbReference>
<dbReference type="Proteomes" id="UP000268908">
    <property type="component" value="Unassembled WGS sequence"/>
</dbReference>
<name>A0A497X7C9_9PROT</name>
<dbReference type="PANTHER" id="PTHR47053:SF1">
    <property type="entry name" value="MUREIN DD-ENDOPEPTIDASE MEPH-RELATED"/>
    <property type="match status" value="1"/>
</dbReference>
<accession>A0A497X7C9</accession>
<dbReference type="InterPro" id="IPR000064">
    <property type="entry name" value="NLP_P60_dom"/>
</dbReference>
<evidence type="ECO:0000256" key="3">
    <source>
        <dbReference type="ARBA" id="ARBA00022801"/>
    </source>
</evidence>
<dbReference type="EMBL" id="RCCI01000010">
    <property type="protein sequence ID" value="RLJ61441.1"/>
    <property type="molecule type" value="Genomic_DNA"/>
</dbReference>
<feature type="signal peptide" evidence="5">
    <location>
        <begin position="1"/>
        <end position="24"/>
    </location>
</feature>
<dbReference type="InterPro" id="IPR051202">
    <property type="entry name" value="Peptidase_C40"/>
</dbReference>
<feature type="chain" id="PRO_5019787202" evidence="5">
    <location>
        <begin position="25"/>
        <end position="172"/>
    </location>
</feature>
<keyword evidence="3 7" id="KW-0378">Hydrolase</keyword>
<dbReference type="RefSeq" id="WP_121243381.1">
    <property type="nucleotide sequence ID" value="NZ_BHVV01000004.1"/>
</dbReference>
<dbReference type="SUPFAM" id="SSF54001">
    <property type="entry name" value="Cysteine proteinases"/>
    <property type="match status" value="1"/>
</dbReference>
<comment type="caution">
    <text evidence="7">The sequence shown here is derived from an EMBL/GenBank/DDBJ whole genome shotgun (WGS) entry which is preliminary data.</text>
</comment>
<dbReference type="OrthoDB" id="9807055at2"/>
<evidence type="ECO:0000256" key="1">
    <source>
        <dbReference type="ARBA" id="ARBA00007074"/>
    </source>
</evidence>
<proteinExistence type="inferred from homology"/>
<dbReference type="PROSITE" id="PS51935">
    <property type="entry name" value="NLPC_P60"/>
    <property type="match status" value="1"/>
</dbReference>
<organism evidence="7 8">
    <name type="scientific">Sulfurisoma sediminicola</name>
    <dbReference type="NCBI Taxonomy" id="1381557"/>
    <lineage>
        <taxon>Bacteria</taxon>
        <taxon>Pseudomonadati</taxon>
        <taxon>Pseudomonadota</taxon>
        <taxon>Betaproteobacteria</taxon>
        <taxon>Nitrosomonadales</taxon>
        <taxon>Sterolibacteriaceae</taxon>
        <taxon>Sulfurisoma</taxon>
    </lineage>
</organism>
<keyword evidence="4" id="KW-0788">Thiol protease</keyword>
<dbReference type="Gene3D" id="3.90.1720.10">
    <property type="entry name" value="endopeptidase domain like (from Nostoc punctiforme)"/>
    <property type="match status" value="1"/>
</dbReference>
<feature type="domain" description="NlpC/P60" evidence="6">
    <location>
        <begin position="46"/>
        <end position="170"/>
    </location>
</feature>
<evidence type="ECO:0000256" key="5">
    <source>
        <dbReference type="SAM" id="SignalP"/>
    </source>
</evidence>
<reference evidence="7 8" key="1">
    <citation type="submission" date="2018-10" db="EMBL/GenBank/DDBJ databases">
        <title>Genomic Encyclopedia of Type Strains, Phase IV (KMG-IV): sequencing the most valuable type-strain genomes for metagenomic binning, comparative biology and taxonomic classification.</title>
        <authorList>
            <person name="Goeker M."/>
        </authorList>
    </citation>
    <scope>NUCLEOTIDE SEQUENCE [LARGE SCALE GENOMIC DNA]</scope>
    <source>
        <strain evidence="7 8">DSM 26916</strain>
    </source>
</reference>
<protein>
    <submittedName>
        <fullName evidence="7">Cell wall-associated NlpC family hydrolase</fullName>
    </submittedName>
</protein>
<gene>
    <name evidence="7" type="ORF">DFR35_2899</name>
</gene>
<evidence type="ECO:0000256" key="4">
    <source>
        <dbReference type="ARBA" id="ARBA00022807"/>
    </source>
</evidence>
<dbReference type="GO" id="GO:0008234">
    <property type="term" value="F:cysteine-type peptidase activity"/>
    <property type="evidence" value="ECO:0007669"/>
    <property type="project" value="UniProtKB-KW"/>
</dbReference>
<keyword evidence="2" id="KW-0645">Protease</keyword>
<dbReference type="AlphaFoldDB" id="A0A497X7C9"/>
<evidence type="ECO:0000313" key="7">
    <source>
        <dbReference type="EMBL" id="RLJ61441.1"/>
    </source>
</evidence>
<evidence type="ECO:0000313" key="8">
    <source>
        <dbReference type="Proteomes" id="UP000268908"/>
    </source>
</evidence>
<keyword evidence="8" id="KW-1185">Reference proteome</keyword>
<keyword evidence="5" id="KW-0732">Signal</keyword>
<dbReference type="Pfam" id="PF00877">
    <property type="entry name" value="NLPC_P60"/>
    <property type="match status" value="1"/>
</dbReference>
<dbReference type="GO" id="GO:0006508">
    <property type="term" value="P:proteolysis"/>
    <property type="evidence" value="ECO:0007669"/>
    <property type="project" value="UniProtKB-KW"/>
</dbReference>
<sequence>MHFPPTLRAFCLSAALLVSATAEADEAVTRPIAIPESKVSFVDRASANVENAVEEALDLIGIRYKRGGSNPQTGFDCSGFVSHVFKEGLGLYLPRSSREISKTGEVVDKNELQPGDLVFFNTMRRTFSHVGIYLGDNLFVHAPRSGAKVRIEDMRERYWTKRYNGARRVAGD</sequence>
<evidence type="ECO:0000256" key="2">
    <source>
        <dbReference type="ARBA" id="ARBA00022670"/>
    </source>
</evidence>
<comment type="similarity">
    <text evidence="1">Belongs to the peptidase C40 family.</text>
</comment>
<evidence type="ECO:0000259" key="6">
    <source>
        <dbReference type="PROSITE" id="PS51935"/>
    </source>
</evidence>